<evidence type="ECO:0000313" key="3">
    <source>
        <dbReference type="EMBL" id="KAH1122727.1"/>
    </source>
</evidence>
<keyword evidence="2" id="KW-1133">Transmembrane helix</keyword>
<evidence type="ECO:0000256" key="1">
    <source>
        <dbReference type="ARBA" id="ARBA00010884"/>
    </source>
</evidence>
<keyword evidence="4" id="KW-1185">Reference proteome</keyword>
<keyword evidence="2" id="KW-0812">Transmembrane</keyword>
<comment type="caution">
    <text evidence="3">The sequence shown here is derived from an EMBL/GenBank/DDBJ whole genome shotgun (WGS) entry which is preliminary data.</text>
</comment>
<evidence type="ECO:0000313" key="4">
    <source>
        <dbReference type="Proteomes" id="UP000828251"/>
    </source>
</evidence>
<comment type="similarity">
    <text evidence="1">Belongs to the AB hydrolase superfamily. AB hydrolase 4 family.</text>
</comment>
<dbReference type="EMBL" id="JAIQCV010000002">
    <property type="protein sequence ID" value="KAH1122727.1"/>
    <property type="molecule type" value="Genomic_DNA"/>
</dbReference>
<dbReference type="InterPro" id="IPR029058">
    <property type="entry name" value="AB_hydrolase_fold"/>
</dbReference>
<dbReference type="GO" id="GO:0034338">
    <property type="term" value="F:short-chain carboxylesterase activity"/>
    <property type="evidence" value="ECO:0007669"/>
    <property type="project" value="TreeGrafter"/>
</dbReference>
<gene>
    <name evidence="3" type="ORF">J1N35_005887</name>
</gene>
<dbReference type="Gene3D" id="3.40.50.1820">
    <property type="entry name" value="alpha/beta hydrolase"/>
    <property type="match status" value="1"/>
</dbReference>
<name>A0A9D3WEQ6_9ROSI</name>
<dbReference type="InterPro" id="IPR050960">
    <property type="entry name" value="AB_hydrolase_4_sf"/>
</dbReference>
<dbReference type="AlphaFoldDB" id="A0A9D3WEQ6"/>
<dbReference type="PANTHER" id="PTHR10794">
    <property type="entry name" value="ABHYDROLASE DOMAIN-CONTAINING PROTEIN"/>
    <property type="match status" value="1"/>
</dbReference>
<sequence>MDNETGVLEALLGSLPKDAELTQALVGPKMAAASSMHQKNQAGMVGVSAKTSQLECSRFDGSDFRGWWTKLEQYCEAEGTPESSKIRLLTLNLEGRILEWHHLYLPRNEGLQMLSWSAYLKSMQDRFGFELFENPMEELVNLKQQGRISLHLQTVLLSFLGRAPPLTYRRHLSFVFDGGTIALDWLTYKDVAGVTSGMLDSSATSKDDKTPIVIVIPGLSSNSVAAYVKHFAFNLASQCWNVVVSNHRGLGGVSLMSDCCYNAGWYDNLRKISDHIRCEYPRAPLYVVGTSIAANILLKYLGEDGVNTPLVGATAICSPWDLLTCDRFINRRPMQKLYDRALTVGLQDSAHLHQSILSRIANWEGIEKSSSLRDFDNHATRVLGKFETMDTYYKRSSSTDYVENVSIPLLCVSALDDPVCTNEAIPWDECRLNENIILATSPHGGHLAFYEGITALRIWRVMEDRTVTTMSNEQTDAFVEDISNEHTTHSKRDEGIISDRGIAMWGSMKALVRGFEYMMAVLLFVPIAIVARLPFVSEFQTRLLFNQAITAVSVEWVDSFPEYAT</sequence>
<feature type="transmembrane region" description="Helical" evidence="2">
    <location>
        <begin position="517"/>
        <end position="535"/>
    </location>
</feature>
<dbReference type="FunFam" id="3.40.50.1820:FF:000071">
    <property type="entry name" value="Embryogenesis-associated protein EMB8"/>
    <property type="match status" value="1"/>
</dbReference>
<accession>A0A9D3WEQ6</accession>
<reference evidence="3 4" key="1">
    <citation type="journal article" date="2021" name="Plant Biotechnol. J.">
        <title>Multi-omics assisted identification of the key and species-specific regulatory components of drought-tolerant mechanisms in Gossypium stocksii.</title>
        <authorList>
            <person name="Yu D."/>
            <person name="Ke L."/>
            <person name="Zhang D."/>
            <person name="Wu Y."/>
            <person name="Sun Y."/>
            <person name="Mei J."/>
            <person name="Sun J."/>
            <person name="Sun Y."/>
        </authorList>
    </citation>
    <scope>NUCLEOTIDE SEQUENCE [LARGE SCALE GENOMIC DNA]</scope>
    <source>
        <strain evidence="4">cv. E1</strain>
        <tissue evidence="3">Leaf</tissue>
    </source>
</reference>
<proteinExistence type="inferred from homology"/>
<dbReference type="SUPFAM" id="SSF53474">
    <property type="entry name" value="alpha/beta-Hydrolases"/>
    <property type="match status" value="1"/>
</dbReference>
<protein>
    <recommendedName>
        <fullName evidence="5">Serine aminopeptidase S33 domain-containing protein</fullName>
    </recommendedName>
</protein>
<keyword evidence="2" id="KW-0472">Membrane</keyword>
<dbReference type="OrthoDB" id="247542at2759"/>
<dbReference type="GO" id="GO:0047372">
    <property type="term" value="F:monoacylglycerol lipase activity"/>
    <property type="evidence" value="ECO:0007669"/>
    <property type="project" value="TreeGrafter"/>
</dbReference>
<dbReference type="PANTHER" id="PTHR10794:SF82">
    <property type="entry name" value="ALPHA_BETA-HYDROLASES SUPERFAMILY PROTEIN"/>
    <property type="match status" value="1"/>
</dbReference>
<evidence type="ECO:0008006" key="5">
    <source>
        <dbReference type="Google" id="ProtNLM"/>
    </source>
</evidence>
<organism evidence="3 4">
    <name type="scientific">Gossypium stocksii</name>
    <dbReference type="NCBI Taxonomy" id="47602"/>
    <lineage>
        <taxon>Eukaryota</taxon>
        <taxon>Viridiplantae</taxon>
        <taxon>Streptophyta</taxon>
        <taxon>Embryophyta</taxon>
        <taxon>Tracheophyta</taxon>
        <taxon>Spermatophyta</taxon>
        <taxon>Magnoliopsida</taxon>
        <taxon>eudicotyledons</taxon>
        <taxon>Gunneridae</taxon>
        <taxon>Pentapetalae</taxon>
        <taxon>rosids</taxon>
        <taxon>malvids</taxon>
        <taxon>Malvales</taxon>
        <taxon>Malvaceae</taxon>
        <taxon>Malvoideae</taxon>
        <taxon>Gossypium</taxon>
    </lineage>
</organism>
<dbReference type="Proteomes" id="UP000828251">
    <property type="component" value="Unassembled WGS sequence"/>
</dbReference>
<evidence type="ECO:0000256" key="2">
    <source>
        <dbReference type="SAM" id="Phobius"/>
    </source>
</evidence>